<dbReference type="UniPathway" id="UPA00077">
    <property type="reaction ID" value="UER00155"/>
</dbReference>
<comment type="function">
    <text evidence="10">Catalyzes the transfer of pyrophosphate from adenosine triphosphate (ATP) to 6-hydroxymethyl-7,8-dihydropterin, an enzymatic step in folate biosynthesis pathway.</text>
</comment>
<evidence type="ECO:0000256" key="4">
    <source>
        <dbReference type="ARBA" id="ARBA00016218"/>
    </source>
</evidence>
<dbReference type="Gene3D" id="3.30.70.560">
    <property type="entry name" value="7,8-Dihydro-6-hydroxymethylpterin-pyrophosphokinase HPPK"/>
    <property type="match status" value="1"/>
</dbReference>
<organism evidence="14">
    <name type="scientific">Chlorobium chlorochromatii (strain CaD3)</name>
    <dbReference type="NCBI Taxonomy" id="340177"/>
    <lineage>
        <taxon>Bacteria</taxon>
        <taxon>Pseudomonadati</taxon>
        <taxon>Chlorobiota</taxon>
        <taxon>Chlorobiia</taxon>
        <taxon>Chlorobiales</taxon>
        <taxon>Chlorobiaceae</taxon>
        <taxon>Chlorobium/Pelodictyon group</taxon>
        <taxon>Chlorobium</taxon>
    </lineage>
</organism>
<dbReference type="HOGENOM" id="CLU_097916_1_1_10"/>
<dbReference type="GO" id="GO:0005524">
    <property type="term" value="F:ATP binding"/>
    <property type="evidence" value="ECO:0007669"/>
    <property type="project" value="UniProtKB-KW"/>
</dbReference>
<dbReference type="GO" id="GO:0003848">
    <property type="term" value="F:2-amino-4-hydroxy-6-hydroxymethyldihydropteridine diphosphokinase activity"/>
    <property type="evidence" value="ECO:0007669"/>
    <property type="project" value="UniProtKB-EC"/>
</dbReference>
<evidence type="ECO:0000256" key="5">
    <source>
        <dbReference type="ARBA" id="ARBA00022679"/>
    </source>
</evidence>
<accession>Q3AU17</accession>
<keyword evidence="7 14" id="KW-0418">Kinase</keyword>
<gene>
    <name evidence="14" type="ordered locus">Cag_0230</name>
</gene>
<evidence type="ECO:0000256" key="1">
    <source>
        <dbReference type="ARBA" id="ARBA00005051"/>
    </source>
</evidence>
<dbReference type="GO" id="GO:0016301">
    <property type="term" value="F:kinase activity"/>
    <property type="evidence" value="ECO:0007669"/>
    <property type="project" value="UniProtKB-KW"/>
</dbReference>
<dbReference type="AlphaFoldDB" id="Q3AU17"/>
<dbReference type="InterPro" id="IPR035907">
    <property type="entry name" value="Hppk_sf"/>
</dbReference>
<dbReference type="STRING" id="340177.Cag_0230"/>
<proteinExistence type="inferred from homology"/>
<protein>
    <recommendedName>
        <fullName evidence="4">2-amino-4-hydroxy-6-hydroxymethyldihydropteridine pyrophosphokinase</fullName>
        <ecNumber evidence="3">2.7.6.3</ecNumber>
    </recommendedName>
    <alternativeName>
        <fullName evidence="11">6-hydroxymethyl-7,8-dihydropterin pyrophosphokinase</fullName>
    </alternativeName>
    <alternativeName>
        <fullName evidence="12">7,8-dihydro-6-hydroxymethylpterin-pyrophosphokinase</fullName>
    </alternativeName>
</protein>
<evidence type="ECO:0000256" key="6">
    <source>
        <dbReference type="ARBA" id="ARBA00022741"/>
    </source>
</evidence>
<dbReference type="SUPFAM" id="SSF55083">
    <property type="entry name" value="6-hydroxymethyl-7,8-dihydropterin pyrophosphokinase, HPPK"/>
    <property type="match status" value="1"/>
</dbReference>
<name>Q3AU17_CHLCH</name>
<evidence type="ECO:0000256" key="7">
    <source>
        <dbReference type="ARBA" id="ARBA00022777"/>
    </source>
</evidence>
<dbReference type="NCBIfam" id="TIGR01498">
    <property type="entry name" value="folK"/>
    <property type="match status" value="1"/>
</dbReference>
<reference evidence="14" key="1">
    <citation type="submission" date="2005-08" db="EMBL/GenBank/DDBJ databases">
        <title>Complete sequence of Chlorobium chlorochromatii CaD3.</title>
        <authorList>
            <person name="Copeland A."/>
            <person name="Lucas S."/>
            <person name="Lapidus A."/>
            <person name="Barry K."/>
            <person name="Detter J.C."/>
            <person name="Glavina T."/>
            <person name="Hammon N."/>
            <person name="Israni S."/>
            <person name="Pitluck S."/>
            <person name="Bryant D."/>
            <person name="Schmutz J."/>
            <person name="Larimer F."/>
            <person name="Land M."/>
            <person name="Kyrpides N."/>
            <person name="Ivanova N."/>
            <person name="Richardson P."/>
        </authorList>
    </citation>
    <scope>NUCLEOTIDE SEQUENCE [LARGE SCALE GENOMIC DNA]</scope>
    <source>
        <strain evidence="14">CaD3</strain>
    </source>
</reference>
<evidence type="ECO:0000256" key="10">
    <source>
        <dbReference type="ARBA" id="ARBA00029409"/>
    </source>
</evidence>
<keyword evidence="6" id="KW-0547">Nucleotide-binding</keyword>
<dbReference type="InterPro" id="IPR000550">
    <property type="entry name" value="Hppk"/>
</dbReference>
<evidence type="ECO:0000256" key="8">
    <source>
        <dbReference type="ARBA" id="ARBA00022840"/>
    </source>
</evidence>
<evidence type="ECO:0000313" key="14">
    <source>
        <dbReference type="EMBL" id="ABB27508.1"/>
    </source>
</evidence>
<evidence type="ECO:0000256" key="2">
    <source>
        <dbReference type="ARBA" id="ARBA00005810"/>
    </source>
</evidence>
<keyword evidence="9" id="KW-0289">Folate biosynthesis</keyword>
<dbReference type="Pfam" id="PF01288">
    <property type="entry name" value="HPPK"/>
    <property type="match status" value="1"/>
</dbReference>
<dbReference type="PANTHER" id="PTHR43071">
    <property type="entry name" value="2-AMINO-4-HYDROXY-6-HYDROXYMETHYLDIHYDROPTERIDINE PYROPHOSPHOKINASE"/>
    <property type="match status" value="1"/>
</dbReference>
<dbReference type="PANTHER" id="PTHR43071:SF1">
    <property type="entry name" value="2-AMINO-4-HYDROXY-6-HYDROXYMETHYLDIHYDROPTERIDINE PYROPHOSPHOKINASE"/>
    <property type="match status" value="1"/>
</dbReference>
<dbReference type="GO" id="GO:0046654">
    <property type="term" value="P:tetrahydrofolate biosynthetic process"/>
    <property type="evidence" value="ECO:0007669"/>
    <property type="project" value="UniProtKB-UniPathway"/>
</dbReference>
<comment type="pathway">
    <text evidence="1">Cofactor biosynthesis; tetrahydrofolate biosynthesis; 2-amino-4-hydroxy-6-hydroxymethyl-7,8-dihydropteridine diphosphate from 7,8-dihydroneopterin triphosphate: step 4/4.</text>
</comment>
<dbReference type="EC" id="2.7.6.3" evidence="3"/>
<comment type="similarity">
    <text evidence="2">Belongs to the HPPK family.</text>
</comment>
<evidence type="ECO:0000259" key="13">
    <source>
        <dbReference type="Pfam" id="PF01288"/>
    </source>
</evidence>
<feature type="domain" description="7,8-dihydro-6-hydroxymethylpterin-pyrophosphokinase" evidence="13">
    <location>
        <begin position="7"/>
        <end position="135"/>
    </location>
</feature>
<dbReference type="EMBL" id="CP000108">
    <property type="protein sequence ID" value="ABB27508.1"/>
    <property type="molecule type" value="Genomic_DNA"/>
</dbReference>
<dbReference type="OrthoDB" id="9808041at2"/>
<dbReference type="GO" id="GO:0046656">
    <property type="term" value="P:folic acid biosynthetic process"/>
    <property type="evidence" value="ECO:0007669"/>
    <property type="project" value="UniProtKB-KW"/>
</dbReference>
<dbReference type="KEGG" id="cch:Cag_0230"/>
<evidence type="ECO:0000256" key="9">
    <source>
        <dbReference type="ARBA" id="ARBA00022909"/>
    </source>
</evidence>
<keyword evidence="5 14" id="KW-0808">Transferase</keyword>
<dbReference type="eggNOG" id="COG0801">
    <property type="taxonomic scope" value="Bacteria"/>
</dbReference>
<evidence type="ECO:0000256" key="11">
    <source>
        <dbReference type="ARBA" id="ARBA00029766"/>
    </source>
</evidence>
<evidence type="ECO:0000256" key="12">
    <source>
        <dbReference type="ARBA" id="ARBA00033413"/>
    </source>
</evidence>
<sequence>MQQHTVYIGIGSNIGDRMSHLREALAMLNNLESTSVTAISAIYMTEPVGEINQERFYNGVLAVTTSMQPEALRQECKAIERTIGRPATYQRWSPRVIDLDLLLFDTLVCQTDTLAIPHPELHHRNFVLIPLLDIANPTHPLLGKSIRELLALCPDRSVLIKLQENIAL</sequence>
<evidence type="ECO:0000256" key="3">
    <source>
        <dbReference type="ARBA" id="ARBA00013253"/>
    </source>
</evidence>
<keyword evidence="8" id="KW-0067">ATP-binding</keyword>
<dbReference type="CDD" id="cd00483">
    <property type="entry name" value="HPPK"/>
    <property type="match status" value="1"/>
</dbReference>